<keyword evidence="1" id="KW-1133">Transmembrane helix</keyword>
<gene>
    <name evidence="2" type="ORF">B1812_14870</name>
</gene>
<keyword evidence="1" id="KW-0472">Membrane</keyword>
<keyword evidence="1" id="KW-0812">Transmembrane</keyword>
<evidence type="ECO:0000256" key="1">
    <source>
        <dbReference type="SAM" id="Phobius"/>
    </source>
</evidence>
<reference evidence="2 3" key="1">
    <citation type="submission" date="2017-02" db="EMBL/GenBank/DDBJ databases">
        <authorList>
            <person name="Peterson S.W."/>
        </authorList>
    </citation>
    <scope>NUCLEOTIDE SEQUENCE [LARGE SCALE GENOMIC DNA]</scope>
    <source>
        <strain evidence="2 3">S285</strain>
    </source>
</reference>
<dbReference type="STRING" id="655015.B1812_14870"/>
<evidence type="ECO:0000313" key="3">
    <source>
        <dbReference type="Proteomes" id="UP000193978"/>
    </source>
</evidence>
<dbReference type="Proteomes" id="UP000193978">
    <property type="component" value="Chromosome"/>
</dbReference>
<dbReference type="AlphaFoldDB" id="A0A1W6MX33"/>
<protein>
    <submittedName>
        <fullName evidence="2">Uncharacterized protein</fullName>
    </submittedName>
</protein>
<feature type="transmembrane region" description="Helical" evidence="1">
    <location>
        <begin position="12"/>
        <end position="31"/>
    </location>
</feature>
<accession>A0A1W6MX33</accession>
<dbReference type="KEGG" id="mbry:B1812_14870"/>
<keyword evidence="3" id="KW-1185">Reference proteome</keyword>
<feature type="transmembrane region" description="Helical" evidence="1">
    <location>
        <begin position="43"/>
        <end position="65"/>
    </location>
</feature>
<dbReference type="RefSeq" id="WP_085772273.1">
    <property type="nucleotide sequence ID" value="NZ_AP027149.1"/>
</dbReference>
<proteinExistence type="predicted"/>
<dbReference type="EMBL" id="CP019948">
    <property type="protein sequence ID" value="ARN82151.1"/>
    <property type="molecule type" value="Genomic_DNA"/>
</dbReference>
<sequence>MPSIDPKTSVILNLAVAILGAALAYVAANGLPAPIPPETSHLWQVWAQWIGGLGVAVVAAFNGYLHGVSAEKPGPLTR</sequence>
<organism evidence="2 3">
    <name type="scientific">Methylocystis bryophila</name>
    <dbReference type="NCBI Taxonomy" id="655015"/>
    <lineage>
        <taxon>Bacteria</taxon>
        <taxon>Pseudomonadati</taxon>
        <taxon>Pseudomonadota</taxon>
        <taxon>Alphaproteobacteria</taxon>
        <taxon>Hyphomicrobiales</taxon>
        <taxon>Methylocystaceae</taxon>
        <taxon>Methylocystis</taxon>
    </lineage>
</organism>
<evidence type="ECO:0000313" key="2">
    <source>
        <dbReference type="EMBL" id="ARN82151.1"/>
    </source>
</evidence>
<name>A0A1W6MX33_9HYPH</name>